<dbReference type="Proteomes" id="UP000005945">
    <property type="component" value="Unassembled WGS sequence"/>
</dbReference>
<name>A8S890_9FIRM</name>
<dbReference type="EMBL" id="ABED02000019">
    <property type="protein sequence ID" value="EDP22434.1"/>
    <property type="molecule type" value="Genomic_DNA"/>
</dbReference>
<evidence type="ECO:0000313" key="1">
    <source>
        <dbReference type="EMBL" id="EDP22434.1"/>
    </source>
</evidence>
<comment type="caution">
    <text evidence="1">The sequence shown here is derived from an EMBL/GenBank/DDBJ whole genome shotgun (WGS) entry which is preliminary data.</text>
</comment>
<reference evidence="1 2" key="2">
    <citation type="submission" date="2007-09" db="EMBL/GenBank/DDBJ databases">
        <authorList>
            <person name="Fulton L."/>
            <person name="Clifton S."/>
            <person name="Fulton B."/>
            <person name="Xu J."/>
            <person name="Minx P."/>
            <person name="Pepin K.H."/>
            <person name="Johnson M."/>
            <person name="Thiruvilangam P."/>
            <person name="Bhonagiri V."/>
            <person name="Nash W.E."/>
            <person name="Mardis E.R."/>
            <person name="Wilson R.K."/>
        </authorList>
    </citation>
    <scope>NUCLEOTIDE SEQUENCE [LARGE SCALE GENOMIC DNA]</scope>
    <source>
        <strain evidence="1 2">M21/2</strain>
    </source>
</reference>
<accession>A8S890</accession>
<gene>
    <name evidence="1" type="ORF">FAEPRAM212_00678</name>
</gene>
<evidence type="ECO:0000313" key="2">
    <source>
        <dbReference type="Proteomes" id="UP000005945"/>
    </source>
</evidence>
<dbReference type="AlphaFoldDB" id="A8S890"/>
<sequence length="40" mass="4380">MFSPYSTHFAAQTQAFCKNNPDFAPECALTSRPACITIKA</sequence>
<protein>
    <submittedName>
        <fullName evidence="1">Uncharacterized protein</fullName>
    </submittedName>
</protein>
<organism evidence="1 2">
    <name type="scientific">Faecalibacterium prausnitzii M21/2</name>
    <dbReference type="NCBI Taxonomy" id="411485"/>
    <lineage>
        <taxon>Bacteria</taxon>
        <taxon>Bacillati</taxon>
        <taxon>Bacillota</taxon>
        <taxon>Clostridia</taxon>
        <taxon>Eubacteriales</taxon>
        <taxon>Oscillospiraceae</taxon>
        <taxon>Faecalibacterium</taxon>
    </lineage>
</organism>
<reference evidence="1 2" key="1">
    <citation type="submission" date="2007-09" db="EMBL/GenBank/DDBJ databases">
        <title>Draft genome sequence of Faecalibacterium prausnitzii M21/2.</title>
        <authorList>
            <person name="Sudarsanam P."/>
            <person name="Ley R."/>
            <person name="Guruge J."/>
            <person name="Turnbaugh P.J."/>
            <person name="Mahowald M."/>
            <person name="Liep D."/>
            <person name="Gordon J."/>
        </authorList>
    </citation>
    <scope>NUCLEOTIDE SEQUENCE [LARGE SCALE GENOMIC DNA]</scope>
    <source>
        <strain evidence="1 2">M21/2</strain>
    </source>
</reference>
<dbReference type="HOGENOM" id="CLU_3289953_0_0_9"/>
<proteinExistence type="predicted"/>